<dbReference type="KEGG" id="haj:DU500_12715"/>
<feature type="compositionally biased region" description="Acidic residues" evidence="4">
    <location>
        <begin position="378"/>
        <end position="394"/>
    </location>
</feature>
<evidence type="ECO:0000256" key="4">
    <source>
        <dbReference type="SAM" id="MobiDB-lite"/>
    </source>
</evidence>
<protein>
    <submittedName>
        <fullName evidence="6">DNA repair exonuclease</fullName>
    </submittedName>
</protein>
<evidence type="ECO:0000259" key="5">
    <source>
        <dbReference type="Pfam" id="PF00149"/>
    </source>
</evidence>
<evidence type="ECO:0000256" key="1">
    <source>
        <dbReference type="ARBA" id="ARBA00022722"/>
    </source>
</evidence>
<dbReference type="GO" id="GO:0004527">
    <property type="term" value="F:exonuclease activity"/>
    <property type="evidence" value="ECO:0007669"/>
    <property type="project" value="UniProtKB-KW"/>
</dbReference>
<name>A0A345E4U1_9EURY</name>
<keyword evidence="1" id="KW-0540">Nuclease</keyword>
<dbReference type="InterPro" id="IPR029052">
    <property type="entry name" value="Metallo-depent_PP-like"/>
</dbReference>
<dbReference type="AlphaFoldDB" id="A0A345E4U1"/>
<dbReference type="RefSeq" id="WP_114586345.1">
    <property type="nucleotide sequence ID" value="NZ_CP031150.1"/>
</dbReference>
<evidence type="ECO:0000256" key="2">
    <source>
        <dbReference type="ARBA" id="ARBA00022801"/>
    </source>
</evidence>
<keyword evidence="3 6" id="KW-0269">Exonuclease</keyword>
<gene>
    <name evidence="6" type="ORF">DU500_12715</name>
</gene>
<dbReference type="InterPro" id="IPR050535">
    <property type="entry name" value="DNA_Repair-Maintenance_Comp"/>
</dbReference>
<dbReference type="Gene3D" id="3.60.21.10">
    <property type="match status" value="1"/>
</dbReference>
<evidence type="ECO:0000313" key="6">
    <source>
        <dbReference type="EMBL" id="AXG07213.1"/>
    </source>
</evidence>
<keyword evidence="7" id="KW-1185">Reference proteome</keyword>
<feature type="domain" description="Calcineurin-like phosphoesterase" evidence="5">
    <location>
        <begin position="3"/>
        <end position="93"/>
    </location>
</feature>
<dbReference type="PANTHER" id="PTHR30337:SF0">
    <property type="entry name" value="NUCLEASE SBCCD SUBUNIT D"/>
    <property type="match status" value="1"/>
</dbReference>
<dbReference type="SUPFAM" id="SSF56300">
    <property type="entry name" value="Metallo-dependent phosphatases"/>
    <property type="match status" value="1"/>
</dbReference>
<dbReference type="Pfam" id="PF00149">
    <property type="entry name" value="Metallophos"/>
    <property type="match status" value="1"/>
</dbReference>
<sequence>MTKILHLSDTHLGNRQYGSDTRRDDFTRAFEAAIDCALQENVDAVIHTGDLFHRRTPSLPIVTDCIGILRKLAEEDIPFYGIVGNHDRKMDQQWLDLIRETGTAERLDQTPTMVNHDVALYGIDAVTKPAWHAADFTLEDPPKSDAFRLLGMHQLFEPLVPEFYADHDLTEILDRVGIDLDALALGDYHKTESRIVDGVPAWYAGSTERCATDEIEPRTVSLLEIEDGNLDRRELELDTREFESIRIEFDEGDSHGFARDELDRHQLDDKVAIVKLTGERTPVTSSDVYDMAIDKGAAVCKVDDNRGRRQLDLVDGPQGDIQSADKLIEEKLTDQNLSDIATDIEERVRTDDDLAQTAIDDTMEELIKEAQADAFDERDADPDLNDVDGEVSDE</sequence>
<dbReference type="EMBL" id="CP031150">
    <property type="protein sequence ID" value="AXG07213.1"/>
    <property type="molecule type" value="Genomic_DNA"/>
</dbReference>
<reference evidence="6 7" key="1">
    <citation type="submission" date="2018-07" db="EMBL/GenBank/DDBJ databases">
        <title>Genome sequences of Haloplanus sp. CBA1113.</title>
        <authorList>
            <person name="Kim Y.B."/>
            <person name="Roh S.W."/>
        </authorList>
    </citation>
    <scope>NUCLEOTIDE SEQUENCE [LARGE SCALE GENOMIC DNA]</scope>
    <source>
        <strain evidence="6 7">CBA1113</strain>
    </source>
</reference>
<dbReference type="GeneID" id="37284262"/>
<keyword evidence="2" id="KW-0378">Hydrolase</keyword>
<dbReference type="Proteomes" id="UP000253273">
    <property type="component" value="Chromosome"/>
</dbReference>
<organism evidence="6 7">
    <name type="scientific">Haloplanus rubicundus</name>
    <dbReference type="NCBI Taxonomy" id="1547898"/>
    <lineage>
        <taxon>Archaea</taxon>
        <taxon>Methanobacteriati</taxon>
        <taxon>Methanobacteriota</taxon>
        <taxon>Stenosarchaea group</taxon>
        <taxon>Halobacteria</taxon>
        <taxon>Halobacteriales</taxon>
        <taxon>Haloferacaceae</taxon>
        <taxon>Haloplanus</taxon>
    </lineage>
</organism>
<accession>A0A345E4U1</accession>
<proteinExistence type="predicted"/>
<dbReference type="PANTHER" id="PTHR30337">
    <property type="entry name" value="COMPONENT OF ATP-DEPENDENT DSDNA EXONUCLEASE"/>
    <property type="match status" value="1"/>
</dbReference>
<evidence type="ECO:0000313" key="7">
    <source>
        <dbReference type="Proteomes" id="UP000253273"/>
    </source>
</evidence>
<dbReference type="OrthoDB" id="11638at2157"/>
<dbReference type="InterPro" id="IPR041796">
    <property type="entry name" value="Mre11_N"/>
</dbReference>
<dbReference type="CDD" id="cd00840">
    <property type="entry name" value="MPP_Mre11_N"/>
    <property type="match status" value="1"/>
</dbReference>
<evidence type="ECO:0000256" key="3">
    <source>
        <dbReference type="ARBA" id="ARBA00022839"/>
    </source>
</evidence>
<dbReference type="InterPro" id="IPR004843">
    <property type="entry name" value="Calcineurin-like_PHP"/>
</dbReference>
<feature type="region of interest" description="Disordered" evidence="4">
    <location>
        <begin position="371"/>
        <end position="394"/>
    </location>
</feature>